<dbReference type="InterPro" id="IPR008928">
    <property type="entry name" value="6-hairpin_glycosidase_sf"/>
</dbReference>
<dbReference type="SUPFAM" id="SSF48208">
    <property type="entry name" value="Six-hairpin glycosidases"/>
    <property type="match status" value="1"/>
</dbReference>
<dbReference type="Proteomes" id="UP000192923">
    <property type="component" value="Unassembled WGS sequence"/>
</dbReference>
<dbReference type="GO" id="GO:0005975">
    <property type="term" value="P:carbohydrate metabolic process"/>
    <property type="evidence" value="ECO:0007669"/>
    <property type="project" value="InterPro"/>
</dbReference>
<dbReference type="EMBL" id="FXAM01000001">
    <property type="protein sequence ID" value="SMF95630.1"/>
    <property type="molecule type" value="Genomic_DNA"/>
</dbReference>
<accession>A0A1Y6CZJ7</accession>
<evidence type="ECO:0000313" key="2">
    <source>
        <dbReference type="Proteomes" id="UP000192923"/>
    </source>
</evidence>
<name>A0A1Y6CZJ7_9GAMM</name>
<dbReference type="RefSeq" id="WP_085214015.1">
    <property type="nucleotide sequence ID" value="NZ_FXAM01000001.1"/>
</dbReference>
<organism evidence="1 2">
    <name type="scientific">Methylomagnum ishizawai</name>
    <dbReference type="NCBI Taxonomy" id="1760988"/>
    <lineage>
        <taxon>Bacteria</taxon>
        <taxon>Pseudomonadati</taxon>
        <taxon>Pseudomonadota</taxon>
        <taxon>Gammaproteobacteria</taxon>
        <taxon>Methylococcales</taxon>
        <taxon>Methylococcaceae</taxon>
        <taxon>Methylomagnum</taxon>
    </lineage>
</organism>
<protein>
    <recommendedName>
        <fullName evidence="3">Squalene cyclase C-terminal domain-containing protein</fullName>
    </recommendedName>
</protein>
<keyword evidence="2" id="KW-1185">Reference proteome</keyword>
<dbReference type="Gene3D" id="1.50.10.20">
    <property type="match status" value="1"/>
</dbReference>
<dbReference type="AlphaFoldDB" id="A0A1Y6CZJ7"/>
<reference evidence="1 2" key="1">
    <citation type="submission" date="2016-12" db="EMBL/GenBank/DDBJ databases">
        <authorList>
            <person name="Song W.-J."/>
            <person name="Kurnit D.M."/>
        </authorList>
    </citation>
    <scope>NUCLEOTIDE SEQUENCE [LARGE SCALE GENOMIC DNA]</scope>
    <source>
        <strain evidence="1 2">175</strain>
    </source>
</reference>
<evidence type="ECO:0000313" key="1">
    <source>
        <dbReference type="EMBL" id="SMF95630.1"/>
    </source>
</evidence>
<proteinExistence type="predicted"/>
<dbReference type="STRING" id="1760988.SAMN02949497_2995"/>
<gene>
    <name evidence="1" type="ORF">SAMN02949497_2995</name>
</gene>
<dbReference type="OrthoDB" id="5486200at2"/>
<evidence type="ECO:0008006" key="3">
    <source>
        <dbReference type="Google" id="ProtNLM"/>
    </source>
</evidence>
<sequence>MNTTATRLKQIAARIKTRYLDEPRLPAPAQRQLLLDRAGLPDLDPGPEAVAAAGIAWLKRSQDQSLHRDGGSARDFSLLKGWASAYPETSGYIVPTLIDYADRTHDSALADRARRMLDWLVSIQFPEGGFQGGKIDADPRVPVTFNTGQILIGLAAGVRRFGDAYLEPMHKAAAWLRDSQDADGCWRKHPTPFAAPGEKAYETHVSWGLFEAARLAPDPGYGEAGLRQVRWALTKQRENGWFASNCLSSPEQPLTHTIGYALRGVIEAYRYSGEADLLTAARKTADALLRAMATDGRIAGQLDCDWNATVDWVCLTGSVQIAACWFLLHAITGNAAYLDAARRANRYVRRTVPISGDPDIVGGVRGAFPVDGDYGRFEYLNWAAKFCVDAQLMELDYPAPA</sequence>